<reference evidence="12 13" key="1">
    <citation type="submission" date="2021-05" db="EMBL/GenBank/DDBJ databases">
        <authorList>
            <person name="Zahm M."/>
            <person name="Klopp C."/>
            <person name="Cabau C."/>
            <person name="Kuhl H."/>
            <person name="Suciu R."/>
            <person name="Ciorpac M."/>
            <person name="Holostenco D."/>
            <person name="Gessner J."/>
            <person name="Wuertz S."/>
            <person name="Hohne C."/>
            <person name="Stock M."/>
            <person name="Gislard M."/>
            <person name="Lluch J."/>
            <person name="Milhes M."/>
            <person name="Lampietro C."/>
            <person name="Lopez Roques C."/>
            <person name="Donnadieu C."/>
            <person name="Du K."/>
            <person name="Schartl M."/>
            <person name="Guiguen Y."/>
        </authorList>
    </citation>
    <scope>NUCLEOTIDE SEQUENCE [LARGE SCALE GENOMIC DNA]</scope>
    <source>
        <strain evidence="12">Hh-F2</strain>
        <tissue evidence="12">Blood</tissue>
    </source>
</reference>
<dbReference type="PANTHER" id="PTHR22950:SF366">
    <property type="entry name" value="SODIUM-COUPLED NEUTRAL AMINO ACID TRANSPORTER 6-RELATED"/>
    <property type="match status" value="1"/>
</dbReference>
<evidence type="ECO:0000256" key="4">
    <source>
        <dbReference type="ARBA" id="ARBA00022475"/>
    </source>
</evidence>
<comment type="similarity">
    <text evidence="2">Belongs to the amino acid/polyamine transporter 2 family.</text>
</comment>
<dbReference type="PANTHER" id="PTHR22950">
    <property type="entry name" value="AMINO ACID TRANSPORTER"/>
    <property type="match status" value="1"/>
</dbReference>
<proteinExistence type="inferred from homology"/>
<comment type="caution">
    <text evidence="12">The sequence shown here is derived from an EMBL/GenBank/DDBJ whole genome shotgun (WGS) entry which is preliminary data.</text>
</comment>
<accession>A0ABR0Z286</accession>
<keyword evidence="7 10" id="KW-1133">Transmembrane helix</keyword>
<evidence type="ECO:0000256" key="9">
    <source>
        <dbReference type="ARBA" id="ARBA00023157"/>
    </source>
</evidence>
<feature type="domain" description="Amino acid transporter transmembrane" evidence="11">
    <location>
        <begin position="41"/>
        <end position="119"/>
    </location>
</feature>
<feature type="transmembrane region" description="Helical" evidence="10">
    <location>
        <begin position="227"/>
        <end position="249"/>
    </location>
</feature>
<dbReference type="InterPro" id="IPR013057">
    <property type="entry name" value="AA_transpt_TM"/>
</dbReference>
<evidence type="ECO:0000256" key="1">
    <source>
        <dbReference type="ARBA" id="ARBA00004651"/>
    </source>
</evidence>
<keyword evidence="8 10" id="KW-0472">Membrane</keyword>
<keyword evidence="5 10" id="KW-0812">Transmembrane</keyword>
<dbReference type="Pfam" id="PF01490">
    <property type="entry name" value="Aa_trans"/>
    <property type="match status" value="2"/>
</dbReference>
<feature type="transmembrane region" description="Helical" evidence="10">
    <location>
        <begin position="143"/>
        <end position="162"/>
    </location>
</feature>
<feature type="transmembrane region" description="Helical" evidence="10">
    <location>
        <begin position="336"/>
        <end position="359"/>
    </location>
</feature>
<keyword evidence="9" id="KW-1015">Disulfide bond</keyword>
<feature type="domain" description="Amino acid transporter transmembrane" evidence="11">
    <location>
        <begin position="190"/>
        <end position="391"/>
    </location>
</feature>
<gene>
    <name evidence="12" type="ORF">HHUSO_G19564</name>
</gene>
<evidence type="ECO:0000256" key="2">
    <source>
        <dbReference type="ARBA" id="ARBA00008066"/>
    </source>
</evidence>
<feature type="transmembrane region" description="Helical" evidence="10">
    <location>
        <begin position="47"/>
        <end position="65"/>
    </location>
</feature>
<protein>
    <submittedName>
        <fullName evidence="12">Sodium-coupled neutral amino acid transporter 6 isoform X2</fullName>
    </submittedName>
</protein>
<evidence type="ECO:0000256" key="8">
    <source>
        <dbReference type="ARBA" id="ARBA00023136"/>
    </source>
</evidence>
<organism evidence="12 13">
    <name type="scientific">Huso huso</name>
    <name type="common">Beluga</name>
    <name type="synonym">Acipenser huso</name>
    <dbReference type="NCBI Taxonomy" id="61971"/>
    <lineage>
        <taxon>Eukaryota</taxon>
        <taxon>Metazoa</taxon>
        <taxon>Chordata</taxon>
        <taxon>Craniata</taxon>
        <taxon>Vertebrata</taxon>
        <taxon>Euteleostomi</taxon>
        <taxon>Actinopterygii</taxon>
        <taxon>Chondrostei</taxon>
        <taxon>Acipenseriformes</taxon>
        <taxon>Acipenseridae</taxon>
        <taxon>Huso</taxon>
    </lineage>
</organism>
<evidence type="ECO:0000256" key="3">
    <source>
        <dbReference type="ARBA" id="ARBA00022448"/>
    </source>
</evidence>
<evidence type="ECO:0000259" key="11">
    <source>
        <dbReference type="Pfam" id="PF01490"/>
    </source>
</evidence>
<name>A0ABR0Z286_HUSHU</name>
<evidence type="ECO:0000313" key="13">
    <source>
        <dbReference type="Proteomes" id="UP001369086"/>
    </source>
</evidence>
<feature type="transmembrane region" description="Helical" evidence="10">
    <location>
        <begin position="269"/>
        <end position="289"/>
    </location>
</feature>
<evidence type="ECO:0000256" key="7">
    <source>
        <dbReference type="ARBA" id="ARBA00022989"/>
    </source>
</evidence>
<evidence type="ECO:0000256" key="6">
    <source>
        <dbReference type="ARBA" id="ARBA00022970"/>
    </source>
</evidence>
<evidence type="ECO:0000256" key="10">
    <source>
        <dbReference type="SAM" id="Phobius"/>
    </source>
</evidence>
<dbReference type="EMBL" id="JAHFZB010000018">
    <property type="protein sequence ID" value="KAK6478935.1"/>
    <property type="molecule type" value="Genomic_DNA"/>
</dbReference>
<comment type="subcellular location">
    <subcellularLocation>
        <location evidence="1">Cell membrane</location>
        <topology evidence="1">Multi-pass membrane protein</topology>
    </subcellularLocation>
</comment>
<keyword evidence="3" id="KW-0813">Transport</keyword>
<feature type="transmembrane region" description="Helical" evidence="10">
    <location>
        <begin position="71"/>
        <end position="93"/>
    </location>
</feature>
<feature type="transmembrane region" description="Helical" evidence="10">
    <location>
        <begin position="309"/>
        <end position="330"/>
    </location>
</feature>
<evidence type="ECO:0000313" key="12">
    <source>
        <dbReference type="EMBL" id="KAK6478935.1"/>
    </source>
</evidence>
<sequence length="399" mass="43608">MNDYDGINSAQPDRTNIQGHDVTESAPLLANRNPTQGSPGASFGSSVFNLMNAIMGSGILGLAYAMASTGIIGFCILLIIVASLASYSIHLLLKMCDQTAITSYEDLGLCAFQKPGKSELPTAIVGFLSGDQSGDPWYLDGRTILIITAVCIVLPLALLPKIDFKKYVFLFFQFSNSSDCVPKLFAISSKSAYAIPTMAFSFLCHTSVLPIYCELRRPSKSRMQKVANTGIAFSFLMYLVSAIFGYLTFFDEVDSELLQGYGQYLPHDVVIMTVRISILLAVLLTVPLIHFPARKAFIMLCFPDRPFSWLIHIVVTIGLVTTIVLLAIYVPDIRNVFGIVGATTSTCLLFVYPGLFYLKISSESFRSLQKLSALALLVFGVCVGVLSLSLIISNWVESR</sequence>
<dbReference type="Proteomes" id="UP001369086">
    <property type="component" value="Unassembled WGS sequence"/>
</dbReference>
<feature type="transmembrane region" description="Helical" evidence="10">
    <location>
        <begin position="371"/>
        <end position="396"/>
    </location>
</feature>
<keyword evidence="4" id="KW-1003">Cell membrane</keyword>
<evidence type="ECO:0000256" key="5">
    <source>
        <dbReference type="ARBA" id="ARBA00022692"/>
    </source>
</evidence>
<keyword evidence="6" id="KW-0029">Amino-acid transport</keyword>
<keyword evidence="13" id="KW-1185">Reference proteome</keyword>